<dbReference type="EMBL" id="JBBKZV010000002">
    <property type="protein sequence ID" value="MEJ8821750.1"/>
    <property type="molecule type" value="Genomic_DNA"/>
</dbReference>
<name>A0ABU8VVB5_9BURK</name>
<comment type="similarity">
    <text evidence="1">Belongs to the short-chain dehydrogenases/reductases (SDR) family.</text>
</comment>
<dbReference type="InterPro" id="IPR036291">
    <property type="entry name" value="NAD(P)-bd_dom_sf"/>
</dbReference>
<keyword evidence="2 3" id="KW-0560">Oxidoreductase</keyword>
<dbReference type="PANTHER" id="PTHR42760:SF133">
    <property type="entry name" value="3-OXOACYL-[ACYL-CARRIER-PROTEIN] REDUCTASE"/>
    <property type="match status" value="1"/>
</dbReference>
<dbReference type="GO" id="GO:0016491">
    <property type="term" value="F:oxidoreductase activity"/>
    <property type="evidence" value="ECO:0007669"/>
    <property type="project" value="UniProtKB-KW"/>
</dbReference>
<dbReference type="PANTHER" id="PTHR42760">
    <property type="entry name" value="SHORT-CHAIN DEHYDROGENASES/REDUCTASES FAMILY MEMBER"/>
    <property type="match status" value="1"/>
</dbReference>
<dbReference type="Proteomes" id="UP001363010">
    <property type="component" value="Unassembled WGS sequence"/>
</dbReference>
<dbReference type="InterPro" id="IPR020904">
    <property type="entry name" value="Sc_DH/Rdtase_CS"/>
</dbReference>
<dbReference type="CDD" id="cd05233">
    <property type="entry name" value="SDR_c"/>
    <property type="match status" value="1"/>
</dbReference>
<protein>
    <submittedName>
        <fullName evidence="3">SDR family oxidoreductase</fullName>
        <ecNumber evidence="3">1.-.-.-</ecNumber>
    </submittedName>
</protein>
<dbReference type="Pfam" id="PF13561">
    <property type="entry name" value="adh_short_C2"/>
    <property type="match status" value="1"/>
</dbReference>
<dbReference type="RefSeq" id="WP_340362787.1">
    <property type="nucleotide sequence ID" value="NZ_JBBKZV010000002.1"/>
</dbReference>
<dbReference type="PRINTS" id="PR00080">
    <property type="entry name" value="SDRFAMILY"/>
</dbReference>
<accession>A0ABU8VVB5</accession>
<keyword evidence="4" id="KW-1185">Reference proteome</keyword>
<gene>
    <name evidence="3" type="ORF">WKW80_06830</name>
</gene>
<dbReference type="PRINTS" id="PR00081">
    <property type="entry name" value="GDHRDH"/>
</dbReference>
<sequence length="241" mass="26166">MSNVVLLTGGSGGIGRAIIEVLVRKYTVVSFDSSKNEFCHPRLNSVIVDISREQELLEVLKYLRSTYEMPYALINNAGVSEPYPFAQTPLDTWNRQILVNLTAPFILSREFAAYSPSPGFTRKIVNIASVSGMVGMPRYAAYNCSKAGLIALTRTLAIELAPDIHTCAICPGYIRTPMQVAEHSEEKLTACANENPSKRLGKPSEIAELVEFILSGKNAYLNGSIITVDGGETSGGMASKK</sequence>
<evidence type="ECO:0000256" key="2">
    <source>
        <dbReference type="ARBA" id="ARBA00023002"/>
    </source>
</evidence>
<proteinExistence type="inferred from homology"/>
<evidence type="ECO:0000313" key="3">
    <source>
        <dbReference type="EMBL" id="MEJ8821750.1"/>
    </source>
</evidence>
<dbReference type="InterPro" id="IPR002347">
    <property type="entry name" value="SDR_fam"/>
</dbReference>
<evidence type="ECO:0000313" key="4">
    <source>
        <dbReference type="Proteomes" id="UP001363010"/>
    </source>
</evidence>
<dbReference type="Gene3D" id="3.40.50.720">
    <property type="entry name" value="NAD(P)-binding Rossmann-like Domain"/>
    <property type="match status" value="1"/>
</dbReference>
<comment type="caution">
    <text evidence="3">The sequence shown here is derived from an EMBL/GenBank/DDBJ whole genome shotgun (WGS) entry which is preliminary data.</text>
</comment>
<dbReference type="PROSITE" id="PS00061">
    <property type="entry name" value="ADH_SHORT"/>
    <property type="match status" value="1"/>
</dbReference>
<organism evidence="3 4">
    <name type="scientific">Variovorax humicola</name>
    <dbReference type="NCBI Taxonomy" id="1769758"/>
    <lineage>
        <taxon>Bacteria</taxon>
        <taxon>Pseudomonadati</taxon>
        <taxon>Pseudomonadota</taxon>
        <taxon>Betaproteobacteria</taxon>
        <taxon>Burkholderiales</taxon>
        <taxon>Comamonadaceae</taxon>
        <taxon>Variovorax</taxon>
    </lineage>
</organism>
<reference evidence="3 4" key="1">
    <citation type="submission" date="2024-03" db="EMBL/GenBank/DDBJ databases">
        <title>Novel species of the genus Variovorax.</title>
        <authorList>
            <person name="Liu Q."/>
            <person name="Xin Y.-H."/>
        </authorList>
    </citation>
    <scope>NUCLEOTIDE SEQUENCE [LARGE SCALE GENOMIC DNA]</scope>
    <source>
        <strain evidence="3 4">KACC 18501</strain>
    </source>
</reference>
<dbReference type="SUPFAM" id="SSF51735">
    <property type="entry name" value="NAD(P)-binding Rossmann-fold domains"/>
    <property type="match status" value="1"/>
</dbReference>
<evidence type="ECO:0000256" key="1">
    <source>
        <dbReference type="ARBA" id="ARBA00006484"/>
    </source>
</evidence>
<dbReference type="EC" id="1.-.-.-" evidence="3"/>